<evidence type="ECO:0000256" key="1">
    <source>
        <dbReference type="SAM" id="Phobius"/>
    </source>
</evidence>
<dbReference type="GeneID" id="28739815"/>
<protein>
    <submittedName>
        <fullName evidence="2">Uncharacterized protein</fullName>
    </submittedName>
</protein>
<dbReference type="VEuPathDB" id="FungiDB:AB675_7557"/>
<feature type="transmembrane region" description="Helical" evidence="1">
    <location>
        <begin position="73"/>
        <end position="95"/>
    </location>
</feature>
<reference evidence="2 3" key="1">
    <citation type="submission" date="2015-06" db="EMBL/GenBank/DDBJ databases">
        <title>Draft genome of the ant-associated black yeast Phialophora attae CBS 131958.</title>
        <authorList>
            <person name="Moreno L.F."/>
            <person name="Stielow B.J."/>
            <person name="de Hoog S."/>
            <person name="Vicente V.A."/>
            <person name="Weiss V.A."/>
            <person name="de Vries M."/>
            <person name="Cruz L.M."/>
            <person name="Souza E.M."/>
        </authorList>
    </citation>
    <scope>NUCLEOTIDE SEQUENCE [LARGE SCALE GENOMIC DNA]</scope>
    <source>
        <strain evidence="2 3">CBS 131958</strain>
    </source>
</reference>
<name>A0A0N1HB66_9EURO</name>
<accession>A0A0N1HB66</accession>
<dbReference type="RefSeq" id="XP_018000267.1">
    <property type="nucleotide sequence ID" value="XM_018147935.1"/>
</dbReference>
<evidence type="ECO:0000313" key="3">
    <source>
        <dbReference type="Proteomes" id="UP000038010"/>
    </source>
</evidence>
<keyword evidence="1" id="KW-1133">Transmembrane helix</keyword>
<proteinExistence type="predicted"/>
<keyword evidence="1" id="KW-0472">Membrane</keyword>
<comment type="caution">
    <text evidence="2">The sequence shown here is derived from an EMBL/GenBank/DDBJ whole genome shotgun (WGS) entry which is preliminary data.</text>
</comment>
<dbReference type="EMBL" id="LFJN01000012">
    <property type="protein sequence ID" value="KPI40304.1"/>
    <property type="molecule type" value="Genomic_DNA"/>
</dbReference>
<keyword evidence="1" id="KW-0812">Transmembrane</keyword>
<dbReference type="Proteomes" id="UP000038010">
    <property type="component" value="Unassembled WGS sequence"/>
</dbReference>
<keyword evidence="3" id="KW-1185">Reference proteome</keyword>
<feature type="transmembrane region" description="Helical" evidence="1">
    <location>
        <begin position="107"/>
        <end position="131"/>
    </location>
</feature>
<sequence>MKGFLTPRTPDAVSQLPNASEMLSTTDLKQNLKAFNFFSVFDPHLPPPVSQPTPISHHMRKIRDTTLKRYKRYLAIAALFTTTILFIVGAFWLLVGNKATAAHTPGFLLPFILLMVGAKIFVPFLVVFSVGRSGAEV</sequence>
<dbReference type="AlphaFoldDB" id="A0A0N1HB66"/>
<gene>
    <name evidence="2" type="ORF">AB675_7557</name>
</gene>
<organism evidence="2 3">
    <name type="scientific">Cyphellophora attinorum</name>
    <dbReference type="NCBI Taxonomy" id="1664694"/>
    <lineage>
        <taxon>Eukaryota</taxon>
        <taxon>Fungi</taxon>
        <taxon>Dikarya</taxon>
        <taxon>Ascomycota</taxon>
        <taxon>Pezizomycotina</taxon>
        <taxon>Eurotiomycetes</taxon>
        <taxon>Chaetothyriomycetidae</taxon>
        <taxon>Chaetothyriales</taxon>
        <taxon>Cyphellophoraceae</taxon>
        <taxon>Cyphellophora</taxon>
    </lineage>
</organism>
<evidence type="ECO:0000313" key="2">
    <source>
        <dbReference type="EMBL" id="KPI40304.1"/>
    </source>
</evidence>